<keyword evidence="3" id="KW-1185">Reference proteome</keyword>
<proteinExistence type="predicted"/>
<dbReference type="InterPro" id="IPR036941">
    <property type="entry name" value="Rcpt_L-dom_sf"/>
</dbReference>
<feature type="chain" id="PRO_5045713000" description="GPI-anchored cell wall organization protein Ecm33" evidence="1">
    <location>
        <begin position="20"/>
        <end position="444"/>
    </location>
</feature>
<evidence type="ECO:0008006" key="4">
    <source>
        <dbReference type="Google" id="ProtNLM"/>
    </source>
</evidence>
<dbReference type="SUPFAM" id="SSF52058">
    <property type="entry name" value="L domain-like"/>
    <property type="match status" value="1"/>
</dbReference>
<evidence type="ECO:0000313" key="3">
    <source>
        <dbReference type="Proteomes" id="UP001408356"/>
    </source>
</evidence>
<evidence type="ECO:0000313" key="2">
    <source>
        <dbReference type="EMBL" id="KAK9420153.1"/>
    </source>
</evidence>
<name>A0ABR2UZM7_9PEZI</name>
<dbReference type="Proteomes" id="UP001408356">
    <property type="component" value="Unassembled WGS sequence"/>
</dbReference>
<gene>
    <name evidence="2" type="ORF">SUNI508_06681</name>
</gene>
<sequence>MQLLLVALISRAGLAIASACDSTTITSQDDASDIKACSTITGDVALSTSVTGAISLDGIEEIKGGLISQASQFSSFSAPQLRSIDQDLTFHELPNAKDISFPQLTSIGGTCDFDSLPSLQTLNISVLGSTGSFHLGSAQNLTSMELQNLHNVTGSHAAVNITSVGLSYVNGFNDTTHLDSFVLQDVPKMKIFSIRTAEIDELQISGSGDLTLTFYTGYYKGVTGPKSIGVLNITGCADFFPFHETTLVNTLNLYQNNFTALELDWLQVKDTISIMDNPNLSDIMFLSSIVVPDVASHGPPNGTEAPQWKELVIVGNPELDSTKIGFGGWEKSFWYWGVRNLSSLVLTGSQLHNAFFDPDDYSGRPLPETDHTYTTAEFTVSSDAIGFNCSYLDTLRSKGLFQGSYTCQGNTIAAGPVPGSAVRRATSMGTLISVLVAVLCGMGI</sequence>
<dbReference type="EMBL" id="JARVKF010000257">
    <property type="protein sequence ID" value="KAK9420153.1"/>
    <property type="molecule type" value="Genomic_DNA"/>
</dbReference>
<dbReference type="Gene3D" id="3.80.20.20">
    <property type="entry name" value="Receptor L-domain"/>
    <property type="match status" value="1"/>
</dbReference>
<reference evidence="2 3" key="1">
    <citation type="journal article" date="2024" name="J. Plant Pathol.">
        <title>Sequence and assembly of the genome of Seiridium unicorne, isolate CBS 538.82, causal agent of cypress canker disease.</title>
        <authorList>
            <person name="Scali E."/>
            <person name="Rocca G.D."/>
            <person name="Danti R."/>
            <person name="Garbelotto M."/>
            <person name="Barberini S."/>
            <person name="Baroncelli R."/>
            <person name="Emiliani G."/>
        </authorList>
    </citation>
    <scope>NUCLEOTIDE SEQUENCE [LARGE SCALE GENOMIC DNA]</scope>
    <source>
        <strain evidence="2 3">BM-138-508</strain>
    </source>
</reference>
<accession>A0ABR2UZM7</accession>
<organism evidence="2 3">
    <name type="scientific">Seiridium unicorne</name>
    <dbReference type="NCBI Taxonomy" id="138068"/>
    <lineage>
        <taxon>Eukaryota</taxon>
        <taxon>Fungi</taxon>
        <taxon>Dikarya</taxon>
        <taxon>Ascomycota</taxon>
        <taxon>Pezizomycotina</taxon>
        <taxon>Sordariomycetes</taxon>
        <taxon>Xylariomycetidae</taxon>
        <taxon>Amphisphaeriales</taxon>
        <taxon>Sporocadaceae</taxon>
        <taxon>Seiridium</taxon>
    </lineage>
</organism>
<protein>
    <recommendedName>
        <fullName evidence="4">GPI-anchored cell wall organization protein Ecm33</fullName>
    </recommendedName>
</protein>
<feature type="signal peptide" evidence="1">
    <location>
        <begin position="1"/>
        <end position="19"/>
    </location>
</feature>
<comment type="caution">
    <text evidence="2">The sequence shown here is derived from an EMBL/GenBank/DDBJ whole genome shotgun (WGS) entry which is preliminary data.</text>
</comment>
<evidence type="ECO:0000256" key="1">
    <source>
        <dbReference type="SAM" id="SignalP"/>
    </source>
</evidence>
<keyword evidence="1" id="KW-0732">Signal</keyword>